<protein>
    <submittedName>
        <fullName evidence="1">DEBR0S5_01860g1_1</fullName>
    </submittedName>
</protein>
<accession>A0A7D9H187</accession>
<name>A0A7D9H187_DEKBR</name>
<dbReference type="AlphaFoldDB" id="A0A7D9H187"/>
<evidence type="ECO:0000313" key="1">
    <source>
        <dbReference type="EMBL" id="VUG19401.1"/>
    </source>
</evidence>
<dbReference type="Proteomes" id="UP000478008">
    <property type="component" value="Unassembled WGS sequence"/>
</dbReference>
<evidence type="ECO:0000313" key="2">
    <source>
        <dbReference type="Proteomes" id="UP000478008"/>
    </source>
</evidence>
<organism evidence="1 2">
    <name type="scientific">Dekkera bruxellensis</name>
    <name type="common">Brettanomyces custersii</name>
    <dbReference type="NCBI Taxonomy" id="5007"/>
    <lineage>
        <taxon>Eukaryota</taxon>
        <taxon>Fungi</taxon>
        <taxon>Dikarya</taxon>
        <taxon>Ascomycota</taxon>
        <taxon>Saccharomycotina</taxon>
        <taxon>Pichiomycetes</taxon>
        <taxon>Pichiales</taxon>
        <taxon>Pichiaceae</taxon>
        <taxon>Brettanomyces</taxon>
    </lineage>
</organism>
<reference evidence="1 2" key="1">
    <citation type="submission" date="2019-07" db="EMBL/GenBank/DDBJ databases">
        <authorList>
            <person name="Friedrich A."/>
            <person name="Schacherer J."/>
        </authorList>
    </citation>
    <scope>NUCLEOTIDE SEQUENCE [LARGE SCALE GENOMIC DNA]</scope>
</reference>
<dbReference type="EMBL" id="CABFWN010000005">
    <property type="protein sequence ID" value="VUG19401.1"/>
    <property type="molecule type" value="Genomic_DNA"/>
</dbReference>
<proteinExistence type="predicted"/>
<keyword evidence="2" id="KW-1185">Reference proteome</keyword>
<gene>
    <name evidence="1" type="ORF">DEBR0S5_01860G</name>
</gene>
<sequence>MMFSIRPLSNAGRRSLYLSLRQKAWTNNARRYVHWEKVPESEQVGYDKHGLPVSKSESVLNRYTGTFFGTVFVIVAYHYFNKSYMESHHGDSLLTIIKKGNTLEELKANYDSYRQGVMDREKLHTMFADTPVVDANNYVTHISEVPGKVQCFNGNGQFNTIQNWEEVGPRKQREDPFH</sequence>